<reference evidence="2" key="1">
    <citation type="submission" date="2023-07" db="EMBL/GenBank/DDBJ databases">
        <title>Genomic Encyclopedia of Type Strains, Phase IV (KMG-IV): sequencing the most valuable type-strain genomes for metagenomic binning, comparative biology and taxonomic classification.</title>
        <authorList>
            <person name="Goeker M."/>
        </authorList>
    </citation>
    <scope>NUCLEOTIDE SEQUENCE</scope>
    <source>
        <strain evidence="2">DSM 23947</strain>
    </source>
</reference>
<proteinExistence type="predicted"/>
<dbReference type="PROSITE" id="PS51257">
    <property type="entry name" value="PROKAR_LIPOPROTEIN"/>
    <property type="match status" value="1"/>
</dbReference>
<feature type="region of interest" description="Disordered" evidence="1">
    <location>
        <begin position="34"/>
        <end position="56"/>
    </location>
</feature>
<protein>
    <submittedName>
        <fullName evidence="2">Uncharacterized protein</fullName>
    </submittedName>
</protein>
<feature type="compositionally biased region" description="Basic and acidic residues" evidence="1">
    <location>
        <begin position="35"/>
        <end position="49"/>
    </location>
</feature>
<evidence type="ECO:0000256" key="1">
    <source>
        <dbReference type="SAM" id="MobiDB-lite"/>
    </source>
</evidence>
<sequence>MQKIWHNGSTHPAIRKWLSLLLILFLVGCSSGKSDVTDQKEQTTTDEQTKQSQSKLSENTKIITINGNDFLDKDLEFYTLMNKMMVELKRSEDIESLEVEKVADRNAYWDEQLESYDNINVNLQSLIELNAMALLGEEKNYYIPDDIITKEEKILSEQIENRKETKALLEAYGKKKYDDSVREYLRVTMLRDRVANELEEKIKKENEGKTDKEVNYKLNQSYEDLYMDQLSTLDVKIHLK</sequence>
<evidence type="ECO:0000313" key="2">
    <source>
        <dbReference type="EMBL" id="MDQ0215621.1"/>
    </source>
</evidence>
<organism evidence="2 3">
    <name type="scientific">Oikeobacillus pervagus</name>
    <dbReference type="NCBI Taxonomy" id="1325931"/>
    <lineage>
        <taxon>Bacteria</taxon>
        <taxon>Bacillati</taxon>
        <taxon>Bacillota</taxon>
        <taxon>Bacilli</taxon>
        <taxon>Bacillales</taxon>
        <taxon>Bacillaceae</taxon>
        <taxon>Oikeobacillus</taxon>
    </lineage>
</organism>
<evidence type="ECO:0000313" key="3">
    <source>
        <dbReference type="Proteomes" id="UP001237207"/>
    </source>
</evidence>
<keyword evidence="3" id="KW-1185">Reference proteome</keyword>
<accession>A0AAJ1T2S0</accession>
<dbReference type="AlphaFoldDB" id="A0AAJ1T2S0"/>
<dbReference type="Proteomes" id="UP001237207">
    <property type="component" value="Unassembled WGS sequence"/>
</dbReference>
<comment type="caution">
    <text evidence="2">The sequence shown here is derived from an EMBL/GenBank/DDBJ whole genome shotgun (WGS) entry which is preliminary data.</text>
</comment>
<dbReference type="RefSeq" id="WP_307257617.1">
    <property type="nucleotide sequence ID" value="NZ_JAUSUC010000023.1"/>
</dbReference>
<dbReference type="EMBL" id="JAUSUC010000023">
    <property type="protein sequence ID" value="MDQ0215621.1"/>
    <property type="molecule type" value="Genomic_DNA"/>
</dbReference>
<gene>
    <name evidence="2" type="ORF">J2S13_002039</name>
</gene>
<name>A0AAJ1T2S0_9BACI</name>